<evidence type="ECO:0000256" key="1">
    <source>
        <dbReference type="SAM" id="MobiDB-lite"/>
    </source>
</evidence>
<protein>
    <submittedName>
        <fullName evidence="2">Uncharacterized protein</fullName>
    </submittedName>
</protein>
<feature type="compositionally biased region" description="Low complexity" evidence="1">
    <location>
        <begin position="169"/>
        <end position="180"/>
    </location>
</feature>
<sequence>MLVAFACLLAVAAATPAYYNQFQNGDFNVQADVKNVVLLVAIPKKMPLSVFDLFSKSHKPLDKDHEIQERSDFRVMEAFVEPSTPYRVEIGAGDRSASDGRAVEVVIAGRRRLEVDSEGQDELKLLGATENCGPERIRDPETLMCQDRAPVEASVNTELEKKKEDKVEPQQTPEVVVVTS</sequence>
<comment type="caution">
    <text evidence="2">The sequence shown here is derived from an EMBL/GenBank/DDBJ whole genome shotgun (WGS) entry which is preliminary data.</text>
</comment>
<organism evidence="2">
    <name type="scientific">Heliothis virescens</name>
    <name type="common">Tobacco budworm moth</name>
    <dbReference type="NCBI Taxonomy" id="7102"/>
    <lineage>
        <taxon>Eukaryota</taxon>
        <taxon>Metazoa</taxon>
        <taxon>Ecdysozoa</taxon>
        <taxon>Arthropoda</taxon>
        <taxon>Hexapoda</taxon>
        <taxon>Insecta</taxon>
        <taxon>Pterygota</taxon>
        <taxon>Neoptera</taxon>
        <taxon>Endopterygota</taxon>
        <taxon>Lepidoptera</taxon>
        <taxon>Glossata</taxon>
        <taxon>Ditrysia</taxon>
        <taxon>Noctuoidea</taxon>
        <taxon>Noctuidae</taxon>
        <taxon>Heliothinae</taxon>
        <taxon>Heliothis</taxon>
    </lineage>
</organism>
<dbReference type="AlphaFoldDB" id="A0A2A4KAS3"/>
<dbReference type="EMBL" id="NWSH01000001">
    <property type="protein sequence ID" value="PCG81086.1"/>
    <property type="molecule type" value="Genomic_DNA"/>
</dbReference>
<gene>
    <name evidence="2" type="ORF">B5V51_4</name>
</gene>
<reference evidence="2" key="1">
    <citation type="submission" date="2017-09" db="EMBL/GenBank/DDBJ databases">
        <title>Contemporary evolution of a Lepidopteran species, Heliothis virescens, in response to modern agricultural practices.</title>
        <authorList>
            <person name="Fritz M.L."/>
            <person name="Deyonke A.M."/>
            <person name="Papanicolaou A."/>
            <person name="Micinski S."/>
            <person name="Westbrook J."/>
            <person name="Gould F."/>
        </authorList>
    </citation>
    <scope>NUCLEOTIDE SEQUENCE [LARGE SCALE GENOMIC DNA]</scope>
    <source>
        <strain evidence="2">HvINT-</strain>
        <tissue evidence="2">Whole body</tissue>
    </source>
</reference>
<accession>A0A2A4KAS3</accession>
<name>A0A2A4KAS3_HELVI</name>
<feature type="compositionally biased region" description="Basic and acidic residues" evidence="1">
    <location>
        <begin position="158"/>
        <end position="168"/>
    </location>
</feature>
<proteinExistence type="predicted"/>
<evidence type="ECO:0000313" key="2">
    <source>
        <dbReference type="EMBL" id="PCG81086.1"/>
    </source>
</evidence>
<feature type="region of interest" description="Disordered" evidence="1">
    <location>
        <begin position="157"/>
        <end position="180"/>
    </location>
</feature>